<gene>
    <name evidence="1" type="ORF">B0I28_102516</name>
</gene>
<dbReference type="AlphaFoldDB" id="A0A2T0USL5"/>
<dbReference type="Proteomes" id="UP000238176">
    <property type="component" value="Unassembled WGS sequence"/>
</dbReference>
<evidence type="ECO:0000313" key="2">
    <source>
        <dbReference type="Proteomes" id="UP000238176"/>
    </source>
</evidence>
<dbReference type="EMBL" id="PVTJ01000002">
    <property type="protein sequence ID" value="PRY60903.1"/>
    <property type="molecule type" value="Genomic_DNA"/>
</dbReference>
<sequence length="260" mass="27939">MSPPPNHPPQGLRWPESRVVPLLRRVDAVARSKHNCGMSLPNAVLRLSTDVLADLNDDERLAFAYAHGPALSGFGEDAELVCVWETAEVPEDATGEAAHLTVARFQELLDALGRGEGWERPSSEALKVIGAFAEGTLLADDSELGSKARAEVTEFPQALADASRETVAAEAETLATRLAESTDPWATAETLTSGLHRAYVALFAAAGYFFPGHPNRADFVARYLLGDEVPEAETAVWAAVGTDTLPEAWRTFAKTVLDNC</sequence>
<organism evidence="1 2">
    <name type="scientific">Glycomyces artemisiae</name>
    <dbReference type="NCBI Taxonomy" id="1076443"/>
    <lineage>
        <taxon>Bacteria</taxon>
        <taxon>Bacillati</taxon>
        <taxon>Actinomycetota</taxon>
        <taxon>Actinomycetes</taxon>
        <taxon>Glycomycetales</taxon>
        <taxon>Glycomycetaceae</taxon>
        <taxon>Glycomyces</taxon>
    </lineage>
</organism>
<accession>A0A2T0USL5</accession>
<evidence type="ECO:0000313" key="1">
    <source>
        <dbReference type="EMBL" id="PRY60903.1"/>
    </source>
</evidence>
<keyword evidence="2" id="KW-1185">Reference proteome</keyword>
<comment type="caution">
    <text evidence="1">The sequence shown here is derived from an EMBL/GenBank/DDBJ whole genome shotgun (WGS) entry which is preliminary data.</text>
</comment>
<name>A0A2T0USL5_9ACTN</name>
<protein>
    <submittedName>
        <fullName evidence="1">Uncharacterized protein</fullName>
    </submittedName>
</protein>
<reference evidence="1 2" key="1">
    <citation type="submission" date="2018-03" db="EMBL/GenBank/DDBJ databases">
        <title>Genomic Encyclopedia of Type Strains, Phase III (KMG-III): the genomes of soil and plant-associated and newly described type strains.</title>
        <authorList>
            <person name="Whitman W."/>
        </authorList>
    </citation>
    <scope>NUCLEOTIDE SEQUENCE [LARGE SCALE GENOMIC DNA]</scope>
    <source>
        <strain evidence="1 2">CGMCC 4.7067</strain>
    </source>
</reference>
<proteinExistence type="predicted"/>